<dbReference type="Proteomes" id="UP000320085">
    <property type="component" value="Unassembled WGS sequence"/>
</dbReference>
<dbReference type="Gene3D" id="1.20.120.910">
    <property type="entry name" value="DksA, coiled-coil domain"/>
    <property type="match status" value="1"/>
</dbReference>
<dbReference type="OrthoDB" id="1121111at2"/>
<dbReference type="RefSeq" id="WP_141824293.1">
    <property type="nucleotide sequence ID" value="NZ_BAAAQC010000009.1"/>
</dbReference>
<dbReference type="EMBL" id="VFQF01000003">
    <property type="protein sequence ID" value="TQN45006.1"/>
    <property type="molecule type" value="Genomic_DNA"/>
</dbReference>
<keyword evidence="1" id="KW-0479">Metal-binding</keyword>
<dbReference type="AlphaFoldDB" id="A0A543PLQ2"/>
<dbReference type="GO" id="GO:0008270">
    <property type="term" value="F:zinc ion binding"/>
    <property type="evidence" value="ECO:0007669"/>
    <property type="project" value="UniProtKB-KW"/>
</dbReference>
<dbReference type="SUPFAM" id="SSF57716">
    <property type="entry name" value="Glucocorticoid receptor-like (DNA-binding domain)"/>
    <property type="match status" value="1"/>
</dbReference>
<sequence length="123" mass="13419">MSEMTTAQGESLAHDHATEVERLAALRREFAEVVDATEMTNADDEHDPEGSTIAYERTQIAAFITQAEHHLEEIEAAQQRLADGTYGLCEVCGGRIPDARLEARPTATTCVEHTPSARTAPLL</sequence>
<reference evidence="6 7" key="1">
    <citation type="submission" date="2019-06" db="EMBL/GenBank/DDBJ databases">
        <title>Sequencing the genomes of 1000 actinobacteria strains.</title>
        <authorList>
            <person name="Klenk H.-P."/>
        </authorList>
    </citation>
    <scope>NUCLEOTIDE SEQUENCE [LARGE SCALE GENOMIC DNA]</scope>
    <source>
        <strain evidence="6 7">DSM 21776</strain>
    </source>
</reference>
<name>A0A543PLQ2_9MICO</name>
<gene>
    <name evidence="6" type="ORF">FHX52_4231</name>
</gene>
<evidence type="ECO:0000256" key="2">
    <source>
        <dbReference type="ARBA" id="ARBA00022771"/>
    </source>
</evidence>
<organism evidence="6 7">
    <name type="scientific">Humibacillus xanthopallidus</name>
    <dbReference type="NCBI Taxonomy" id="412689"/>
    <lineage>
        <taxon>Bacteria</taxon>
        <taxon>Bacillati</taxon>
        <taxon>Actinomycetota</taxon>
        <taxon>Actinomycetes</taxon>
        <taxon>Micrococcales</taxon>
        <taxon>Intrasporangiaceae</taxon>
        <taxon>Humibacillus</taxon>
    </lineage>
</organism>
<evidence type="ECO:0000259" key="5">
    <source>
        <dbReference type="Pfam" id="PF01258"/>
    </source>
</evidence>
<evidence type="ECO:0000313" key="6">
    <source>
        <dbReference type="EMBL" id="TQN45006.1"/>
    </source>
</evidence>
<dbReference type="PROSITE" id="PS51128">
    <property type="entry name" value="ZF_DKSA_2"/>
    <property type="match status" value="1"/>
</dbReference>
<feature type="zinc finger region" description="dksA C4-type" evidence="4">
    <location>
        <begin position="89"/>
        <end position="113"/>
    </location>
</feature>
<dbReference type="InterPro" id="IPR000962">
    <property type="entry name" value="Znf_DskA_TraR"/>
</dbReference>
<evidence type="ECO:0000256" key="3">
    <source>
        <dbReference type="ARBA" id="ARBA00022833"/>
    </source>
</evidence>
<dbReference type="PANTHER" id="PTHR33823:SF4">
    <property type="entry name" value="GENERAL STRESS PROTEIN 16O"/>
    <property type="match status" value="1"/>
</dbReference>
<accession>A0A543PLQ2</accession>
<dbReference type="Pfam" id="PF01258">
    <property type="entry name" value="zf-dskA_traR"/>
    <property type="match status" value="1"/>
</dbReference>
<keyword evidence="3" id="KW-0862">Zinc</keyword>
<comment type="caution">
    <text evidence="6">The sequence shown here is derived from an EMBL/GenBank/DDBJ whole genome shotgun (WGS) entry which is preliminary data.</text>
</comment>
<protein>
    <submittedName>
        <fullName evidence="6">TraR/DksA family transcriptional regulator</fullName>
    </submittedName>
</protein>
<proteinExistence type="predicted"/>
<dbReference type="PANTHER" id="PTHR33823">
    <property type="entry name" value="RNA POLYMERASE-BINDING TRANSCRIPTION FACTOR DKSA-RELATED"/>
    <property type="match status" value="1"/>
</dbReference>
<evidence type="ECO:0000313" key="7">
    <source>
        <dbReference type="Proteomes" id="UP000320085"/>
    </source>
</evidence>
<evidence type="ECO:0000256" key="1">
    <source>
        <dbReference type="ARBA" id="ARBA00022723"/>
    </source>
</evidence>
<feature type="domain" description="Zinc finger DksA/TraR C4-type" evidence="5">
    <location>
        <begin position="84"/>
        <end position="112"/>
    </location>
</feature>
<keyword evidence="2" id="KW-0863">Zinc-finger</keyword>
<evidence type="ECO:0000256" key="4">
    <source>
        <dbReference type="PROSITE-ProRule" id="PRU00510"/>
    </source>
</evidence>